<dbReference type="EC" id="2.7.7.6" evidence="1"/>
<dbReference type="GO" id="GO:0003677">
    <property type="term" value="F:DNA binding"/>
    <property type="evidence" value="ECO:0007669"/>
    <property type="project" value="InterPro"/>
</dbReference>
<dbReference type="InterPro" id="IPR045867">
    <property type="entry name" value="DNA-dir_RpoC_beta_prime"/>
</dbReference>
<evidence type="ECO:0000256" key="8">
    <source>
        <dbReference type="ARBA" id="ARBA00023163"/>
    </source>
</evidence>
<dbReference type="PANTHER" id="PTHR19376:SF68">
    <property type="entry name" value="DNA-DIRECTED RNA POLYMERASE SUBUNIT BETA"/>
    <property type="match status" value="1"/>
</dbReference>
<evidence type="ECO:0000256" key="1">
    <source>
        <dbReference type="ARBA" id="ARBA00012418"/>
    </source>
</evidence>
<dbReference type="Gene3D" id="1.10.150.390">
    <property type="match status" value="1"/>
</dbReference>
<evidence type="ECO:0000259" key="10">
    <source>
        <dbReference type="Pfam" id="PF04998"/>
    </source>
</evidence>
<evidence type="ECO:0000256" key="5">
    <source>
        <dbReference type="ARBA" id="ARBA00022695"/>
    </source>
</evidence>
<feature type="domain" description="RNA polymerase Rpb1" evidence="11">
    <location>
        <begin position="141"/>
        <end position="219"/>
    </location>
</feature>
<keyword evidence="6" id="KW-0479">Metal-binding</keyword>
<accession>A0A385KPA3</accession>
<keyword evidence="8" id="KW-0804">Transcription</keyword>
<dbReference type="InterPro" id="IPR007083">
    <property type="entry name" value="RNA_pol_Rpb1_4"/>
</dbReference>
<feature type="domain" description="RNA polymerase Rpb1" evidence="9">
    <location>
        <begin position="63"/>
        <end position="112"/>
    </location>
</feature>
<dbReference type="InterPro" id="IPR038120">
    <property type="entry name" value="Rpb1_funnel_sf"/>
</dbReference>
<evidence type="ECO:0000256" key="6">
    <source>
        <dbReference type="ARBA" id="ARBA00022723"/>
    </source>
</evidence>
<dbReference type="CDD" id="cd02655">
    <property type="entry name" value="RNAP_beta'_C"/>
    <property type="match status" value="1"/>
</dbReference>
<evidence type="ECO:0000256" key="7">
    <source>
        <dbReference type="ARBA" id="ARBA00022833"/>
    </source>
</evidence>
<geneLocation type="plastid" evidence="12"/>
<feature type="domain" description="RNA polymerase Rpb1" evidence="10">
    <location>
        <begin position="222"/>
        <end position="518"/>
    </location>
</feature>
<dbReference type="GO" id="GO:0006351">
    <property type="term" value="P:DNA-templated transcription"/>
    <property type="evidence" value="ECO:0007669"/>
    <property type="project" value="InterPro"/>
</dbReference>
<keyword evidence="5 12" id="KW-0548">Nucleotidyltransferase</keyword>
<sequence length="3423" mass="398804">MQNSNRKSRRIVHLCSTITGNFLEKMSCYSFLSLTGSKAKIQSYSLKALILNKKQTPPFFNFTFDKGRLKNLVSWTLENYGQYKTVELLEQLKKTGFEYATKAGISLGIDDLKIPPKKNTLLLEAEQLTQLTVHQYQRADITAVERFQRLIETWHRTSEQLKQEVINYFEETDILNPVYMMAFSGARGNISQVRQLVGMRGLMSDPQGQIIDFPIRSNFREGLTLTEYIISSYGARKGIVDTALRTANAGYLTRRLVDVAQHVIISHYDCGTHKGIFLTDMKEGNKIIVSVHNRIIGRVLARDIYKPNTNIKIASRNQEISTDLAFEITKITNRIFVRSALTCNTTKLLCQLCYGWSLAQGNLVSVGEAVGVIAAQSIGEPGTQLTMRTFHTGGVFSGDVSDEIRAPYNGFVYYENSIPGILIRALDGKILFLTKSDGTLFFSTNRILESNKNEVQRESYNALKTGKHISVNSDIKKYKIPAYTVLFIRNGEYIFQKQVIAQITSIRTKSNMRDIAELVIKSELEGIFYAKNLNLQKKVIGPKPKFVGEAKQNLLIDAKAMEIVIKARGWNFAWVLSGKRYELPLLLKTFPIIGDYITPQTIITRYNIKLPTYYKLKLNITNKTYGTDLQRGLNGTPFYFSRSNNVSGKMTFDFQKNKQMEANKTTTNNLFFSLDANTKNFNFRGHLPQSLLNLKKIKLFNLFTKYTKKVKSSLHTRFYLRNKYNTNLVFNKNCIPTIETTKIGKFVYTQKIKKRINRKKIHYKVENYIACNYRNLISQQQNIKTTPKISSSEKQLLFNNLVQIQTTMQKINLKQDLLFLNLKKIKYYKIAYFNFFNSQNSISIFGINILFLQRVNSPEYSNQNNKNMFEHKQILLKNEKPLKFNYNVDYNEVMLTPISLNSDVNLTKKIVLKRIKSSNYLLEWFSSRSIIDPKAFYYSNNFLFSKASFVKTLESLLKKKQEFNSSNRLPSSEGKERGQQALQRRRDLLPQRGLTQQTNNFEQIKKLNYAMSQNIKFILAENLLKIYKKTYKKIKKSFIKGIDSEALRPLTSIALKYKKEKNKFYDKQQPSLQTLVFKKWFKDSNILWNKQQKQSRFVPYGEHLKMKIDCFINNLRKNIYYFNKTLDSDVQKSKQQIKSINAILHLYYFRNKNVYFPQRGRKSYVGLKNVGIFSSNSFFNKKIKSYKEKSFFTANKDVFTFYNNKTRIKKYYKLNSKKANYNTSRRDNIKQSSTVKNNNINKTYIFEYFKLAQKKNGTKQILKHFKPIILKIKKNNNNEALVINEKHLTKKNLELVANSQTKNTNYTRARHFKKTNVQKQNQQKIQQIPVLPRLSSSLCLKGKNSTGTTRIFYTNLHKNQMLLLKKFFQQKIKIKKAQILNKKFKLTNKHFGYIYTQKNRAFKKNTLILLLLNFIKTLFVSYNYISPNKVQKQKQNKPQLQNNFELSPFKNVRAGKGNYVEQATINFVPTVPTSLNQKSTFFPGGDLQVLLLSPEGNPNPIFGNFMVISKRIKKELPQQMVFVRKNGWNKTFFSREDIRGDSPLWAPLKGRQGLHSPEEKQSGQHMLSTFSAKAINNTMNFTNKITDKVESSDNRKFFKSFASTTTWVYKKSSEKLINIYNNFLFPGHFILKNILFDKNKIKIGFNDKNFKQNKKNEKTKTKIAFLNKGIASPLGTKNLHFSNTQHYNTKKIRNRMDFSLKTKTFFPNLQKLNRILNIEKYKNDLIWIQNKKPRFLPTELHIKIPDGKNYSNSLKKGSNNLFTEQIIVNDMAISKNIVTTANSVNLNKNKTVDMSDKTNKINFQNYKIDISTINMLPYFIQFIKKKNKLTLKDLKKIKKEYEKVKTKNLFLSPSLSTNYLLFTQVHDIPQSEQTCFINGSQKPRLAVNINKERLKDQEKVFSNIKNKTFMNISDTSYKNAFRELNALPQRGITSSPYGEMKGNSTKNKLNSYPIKSVNFLNKKISNKFIKLEKNIKKNNKLQINTNWNIILCACTVKVDNSSNKPFIDLVPFVSSPGNKDALLSPSVYLKRTNPKETTNNTKLFVTPPSLSNFIKAMKTKKKLTTNTHASRILELLKNYNSFIEKTQIIKQPIFSINKNYKNKLFMIIQKNYKTNKNKKLKMGAYAVKFFDRSIYLTKNLFINRDELINKKHKQKKDINLFAKKPNFGLIINTYNISKKSKHKEEKNQSYKKKTTINSHKTNLANVLAGFIKKGQIAHKKYSHKNKIYTKNLISYTKPLFFELFFNNPSYCFTYTAKIQKEKTFLSNFKNEAKKLFLIPKQPCLNICFYLKYFSDLNPKIFKTNLNNKFFPTGNTELKNNNNHTKRSFSKNFFTTVHNLGTQLKSGISFNYYKDNIVARQNYFSPFEGELIYTKTYKNYLDLNPYENLKTGLMHLNNFNHQKTKEEKMRMAMFKYYLKTINKHSNQKKINQKSWSRFNLILTKKDLITLNYNQKFEKTHFVFSEIQKINTTQQTLRSVSPLGNIQHFNAVIPSGEQTTFNIVYNSVAHSPEGKHKGQTALMQSKSLLINNSKSLLNTENLHKNKVIYLQAYVNKLLQAYIKNNLKVLTIAQFNKENLFNKSYDFNLKNKWLKQNFSDSFNSFISLKQHCLVYNVLSRRRQLNYDMTNIVTSDIVLSQVRVPEQFEYKSIKKNTKDYTIKIWLPYTALKLNTNTEALFPFSSPCPFAGGSGDETQKKATNFNEQKENNLLTTQAKQIFFIPYTSKLNLKWINFKEKNIFTKNKIGFFFLKGNTFFNTSSKLFCNKIFLNSKIYNLSSKINFVFDKIDILQDTRYLEVQICLEFQKLHLNSNFLKLKPLVDKLFFKNFTYYKNKIYYLRPQLYKEFFYYKKQSYYTMYKSQNKSFFGPCPVIKTSSEGSNIDQWNGIPLQVNKPFLVLPYQKVLFYFFKPINTTTFIHVHQEIFVCNYRKQVYLSKQKINKQLKFFDTTICDLIEVIRKIKKLSLFFINLLKIVFNRTKNYWISIVPQRGHFRINTQLKILNNWQNTLFLLEDKKQNKTAESVQVLKKSGQLIHMNKQKITLRLGQPLVISPRSIIHASHGDFIRYKTSVITLTYQQLKTGDIVQGIPKVEQLFEARTTKRGRLFRDNVTNLLTGLFLKYFVKSAYLLRKNMLEISKKTNITYSQNLHFTEIALKQKSKSNLFVNNKQNQTIILALALHWSVKQSFYKIQQIIVDGILRVYRSQGVSIADKHVEIIVKQMTSKVRIINPNAAKLTDFSFSLQNINRGLDLEKNKQTLSVKHPAQKNKTKQTILLPRRGQRKSSDNTRKSGKTNQIFETKLLEQLLSNNLDGPSGLFPGEIVDIDFVENINIFLFKTSSFDKFNAENQTTFAIEPIKYEPIVLGITRASLEVESFLSAASFQQTTRVLSQAALYKKKDFLKGLKENIIIGNLIPAGTGYLSSLNLI</sequence>
<protein>
    <recommendedName>
        <fullName evidence="1">DNA-directed RNA polymerase</fullName>
        <ecNumber evidence="1">2.7.7.6</ecNumber>
    </recommendedName>
</protein>
<dbReference type="InterPro" id="IPR042102">
    <property type="entry name" value="RNA_pol_Rpb1_3_sf"/>
</dbReference>
<reference evidence="12" key="1">
    <citation type="journal article" date="2018" name="Genome Biol. Evol.">
        <title>Exploring the Limits and Causes of Plastid Genome Expansion in Volvocine Green Algae.</title>
        <authorList>
            <person name="Gaouda H."/>
            <person name="Hamaji T."/>
            <person name="Yamamoto K."/>
            <person name="Kawai-Toyooka H."/>
            <person name="Suzuki M."/>
            <person name="Noguchi H."/>
            <person name="Minakuchi Y."/>
            <person name="Toyoda A."/>
            <person name="Fujiyama A."/>
            <person name="Nozaki H."/>
            <person name="Smith D.R."/>
        </authorList>
    </citation>
    <scope>NUCLEOTIDE SEQUENCE</scope>
    <source>
        <strain evidence="12">NIES-3984</strain>
    </source>
</reference>
<dbReference type="Gene3D" id="1.10.1790.20">
    <property type="match status" value="1"/>
</dbReference>
<name>A0A385KPA3_9CHLO</name>
<gene>
    <name evidence="12" type="primary">rpoC2</name>
</gene>
<evidence type="ECO:0000259" key="11">
    <source>
        <dbReference type="Pfam" id="PF05000"/>
    </source>
</evidence>
<dbReference type="GO" id="GO:0003899">
    <property type="term" value="F:DNA-directed RNA polymerase activity"/>
    <property type="evidence" value="ECO:0007669"/>
    <property type="project" value="UniProtKB-EC"/>
</dbReference>
<dbReference type="InterPro" id="IPR012756">
    <property type="entry name" value="DNA-dir_RpoC2_beta_pp"/>
</dbReference>
<dbReference type="Pfam" id="PF04983">
    <property type="entry name" value="RNA_pol_Rpb1_3"/>
    <property type="match status" value="1"/>
</dbReference>
<dbReference type="PANTHER" id="PTHR19376">
    <property type="entry name" value="DNA-DIRECTED RNA POLYMERASE"/>
    <property type="match status" value="1"/>
</dbReference>
<keyword evidence="7" id="KW-0862">Zinc</keyword>
<dbReference type="Gene3D" id="1.10.132.30">
    <property type="match status" value="1"/>
</dbReference>
<organism evidence="12">
    <name type="scientific">Eudorina sp. NIES-3984</name>
    <dbReference type="NCBI Taxonomy" id="1941220"/>
    <lineage>
        <taxon>Eukaryota</taxon>
        <taxon>Viridiplantae</taxon>
        <taxon>Chlorophyta</taxon>
        <taxon>core chlorophytes</taxon>
        <taxon>Chlorophyceae</taxon>
        <taxon>CS clade</taxon>
        <taxon>Chlamydomonadales</taxon>
        <taxon>Volvocaceae</taxon>
        <taxon>Eudorina</taxon>
    </lineage>
</organism>
<keyword evidence="4 12" id="KW-0808">Transferase</keyword>
<dbReference type="Pfam" id="PF05000">
    <property type="entry name" value="RNA_pol_Rpb1_4"/>
    <property type="match status" value="1"/>
</dbReference>
<dbReference type="Gene3D" id="1.10.274.100">
    <property type="entry name" value="RNA polymerase Rpb1, domain 3"/>
    <property type="match status" value="1"/>
</dbReference>
<dbReference type="NCBIfam" id="TIGR02388">
    <property type="entry name" value="rpoC2_cyan"/>
    <property type="match status" value="1"/>
</dbReference>
<dbReference type="SUPFAM" id="SSF64484">
    <property type="entry name" value="beta and beta-prime subunits of DNA dependent RNA-polymerase"/>
    <property type="match status" value="2"/>
</dbReference>
<dbReference type="HAMAP" id="MF_01324">
    <property type="entry name" value="RNApol_bact_RpoC2"/>
    <property type="match status" value="1"/>
</dbReference>
<keyword evidence="2" id="KW-0240">DNA-directed RNA polymerase</keyword>
<proteinExistence type="inferred from homology"/>
<evidence type="ECO:0000259" key="9">
    <source>
        <dbReference type="Pfam" id="PF04983"/>
    </source>
</evidence>
<dbReference type="Pfam" id="PF04998">
    <property type="entry name" value="RNA_pol_Rpb1_5"/>
    <property type="match status" value="1"/>
</dbReference>
<dbReference type="EMBL" id="MH267732">
    <property type="protein sequence ID" value="AXZ97176.1"/>
    <property type="molecule type" value="Genomic_DNA"/>
</dbReference>
<evidence type="ECO:0000256" key="3">
    <source>
        <dbReference type="ARBA" id="ARBA00022640"/>
    </source>
</evidence>
<dbReference type="GO" id="GO:0046872">
    <property type="term" value="F:metal ion binding"/>
    <property type="evidence" value="ECO:0007669"/>
    <property type="project" value="UniProtKB-KW"/>
</dbReference>
<keyword evidence="3 12" id="KW-0934">Plastid</keyword>
<dbReference type="GO" id="GO:0000428">
    <property type="term" value="C:DNA-directed RNA polymerase complex"/>
    <property type="evidence" value="ECO:0007669"/>
    <property type="project" value="UniProtKB-KW"/>
</dbReference>
<evidence type="ECO:0000313" key="12">
    <source>
        <dbReference type="EMBL" id="AXZ97176.1"/>
    </source>
</evidence>
<dbReference type="InterPro" id="IPR007066">
    <property type="entry name" value="RNA_pol_Rpb1_3"/>
</dbReference>
<dbReference type="InterPro" id="IPR007081">
    <property type="entry name" value="RNA_pol_Rpb1_5"/>
</dbReference>
<evidence type="ECO:0000256" key="4">
    <source>
        <dbReference type="ARBA" id="ARBA00022679"/>
    </source>
</evidence>
<evidence type="ECO:0000256" key="2">
    <source>
        <dbReference type="ARBA" id="ARBA00022478"/>
    </source>
</evidence>